<evidence type="ECO:0000256" key="3">
    <source>
        <dbReference type="ARBA" id="ARBA00010135"/>
    </source>
</evidence>
<evidence type="ECO:0000259" key="14">
    <source>
        <dbReference type="PROSITE" id="PS50945"/>
    </source>
</evidence>
<feature type="compositionally biased region" description="Polar residues" evidence="12">
    <location>
        <begin position="50"/>
        <end position="61"/>
    </location>
</feature>
<dbReference type="SUPFAM" id="SSF109885">
    <property type="entry name" value="I/LWEQ domain"/>
    <property type="match status" value="1"/>
</dbReference>
<feature type="coiled-coil region" evidence="11">
    <location>
        <begin position="1968"/>
        <end position="2004"/>
    </location>
</feature>
<gene>
    <name evidence="16" type="ORF">CDV56_106667</name>
</gene>
<keyword evidence="7" id="KW-0446">Lipid-binding</keyword>
<proteinExistence type="inferred from homology"/>
<organism evidence="16 17">
    <name type="scientific">Aspergillus thermomutatus</name>
    <name type="common">Neosartorya pseudofischeri</name>
    <dbReference type="NCBI Taxonomy" id="41047"/>
    <lineage>
        <taxon>Eukaryota</taxon>
        <taxon>Fungi</taxon>
        <taxon>Dikarya</taxon>
        <taxon>Ascomycota</taxon>
        <taxon>Pezizomycotina</taxon>
        <taxon>Eurotiomycetes</taxon>
        <taxon>Eurotiomycetidae</taxon>
        <taxon>Eurotiales</taxon>
        <taxon>Aspergillaceae</taxon>
        <taxon>Aspergillus</taxon>
        <taxon>Aspergillus subgen. Fumigati</taxon>
    </lineage>
</organism>
<keyword evidence="6" id="KW-0445">Lipid transport</keyword>
<accession>A0A397H3I8</accession>
<evidence type="ECO:0000256" key="8">
    <source>
        <dbReference type="ARBA" id="ARBA00023136"/>
    </source>
</evidence>
<comment type="caution">
    <text evidence="16">The sequence shown here is derived from an EMBL/GenBank/DDBJ whole genome shotgun (WGS) entry which is preliminary data.</text>
</comment>
<dbReference type="VEuPathDB" id="FungiDB:CDV56_106667"/>
<evidence type="ECO:0000256" key="9">
    <source>
        <dbReference type="ARBA" id="ARBA00023203"/>
    </source>
</evidence>
<dbReference type="InterPro" id="IPR031468">
    <property type="entry name" value="SMP_LBD"/>
</dbReference>
<dbReference type="GO" id="GO:0048268">
    <property type="term" value="P:clathrin coat assembly"/>
    <property type="evidence" value="ECO:0007669"/>
    <property type="project" value="TreeGrafter"/>
</dbReference>
<feature type="compositionally biased region" description="Low complexity" evidence="12">
    <location>
        <begin position="602"/>
        <end position="629"/>
    </location>
</feature>
<evidence type="ECO:0000256" key="4">
    <source>
        <dbReference type="ARBA" id="ARBA00022448"/>
    </source>
</evidence>
<keyword evidence="8 10" id="KW-0472">Membrane</keyword>
<feature type="compositionally biased region" description="Polar residues" evidence="12">
    <location>
        <begin position="641"/>
        <end position="650"/>
    </location>
</feature>
<feature type="region of interest" description="Disordered" evidence="12">
    <location>
        <begin position="518"/>
        <end position="565"/>
    </location>
</feature>
<feature type="region of interest" description="Disordered" evidence="12">
    <location>
        <begin position="739"/>
        <end position="832"/>
    </location>
</feature>
<keyword evidence="11" id="KW-0175">Coiled coil</keyword>
<feature type="transmembrane region" description="Helical" evidence="10">
    <location>
        <begin position="7"/>
        <end position="32"/>
    </location>
</feature>
<dbReference type="CDD" id="cd21675">
    <property type="entry name" value="SMP_TEX2"/>
    <property type="match status" value="1"/>
</dbReference>
<dbReference type="RefSeq" id="XP_026615111.1">
    <property type="nucleotide sequence ID" value="XM_026760286.1"/>
</dbReference>
<evidence type="ECO:0000256" key="6">
    <source>
        <dbReference type="ARBA" id="ARBA00023055"/>
    </source>
</evidence>
<dbReference type="FunFam" id="1.25.40.90:FF:000021">
    <property type="entry name" value="Cytoskeleton assembly control protein Sla2"/>
    <property type="match status" value="1"/>
</dbReference>
<evidence type="ECO:0000256" key="12">
    <source>
        <dbReference type="SAM" id="MobiDB-lite"/>
    </source>
</evidence>
<dbReference type="GO" id="GO:0007015">
    <property type="term" value="P:actin filament organization"/>
    <property type="evidence" value="ECO:0007669"/>
    <property type="project" value="TreeGrafter"/>
</dbReference>
<dbReference type="GO" id="GO:0030479">
    <property type="term" value="C:actin cortical patch"/>
    <property type="evidence" value="ECO:0007669"/>
    <property type="project" value="TreeGrafter"/>
</dbReference>
<dbReference type="GO" id="GO:0043325">
    <property type="term" value="F:phosphatidylinositol-3,4-bisphosphate binding"/>
    <property type="evidence" value="ECO:0007669"/>
    <property type="project" value="TreeGrafter"/>
</dbReference>
<feature type="compositionally biased region" description="Polar residues" evidence="12">
    <location>
        <begin position="699"/>
        <end position="714"/>
    </location>
</feature>
<dbReference type="Pfam" id="PF07651">
    <property type="entry name" value="ANTH"/>
    <property type="match status" value="1"/>
</dbReference>
<keyword evidence="4" id="KW-0813">Transport</keyword>
<feature type="region of interest" description="Disordered" evidence="12">
    <location>
        <begin position="1217"/>
        <end position="1259"/>
    </location>
</feature>
<dbReference type="GO" id="GO:0030136">
    <property type="term" value="C:clathrin-coated vesicle"/>
    <property type="evidence" value="ECO:0007669"/>
    <property type="project" value="TreeGrafter"/>
</dbReference>
<feature type="compositionally biased region" description="Basic and acidic residues" evidence="12">
    <location>
        <begin position="883"/>
        <end position="896"/>
    </location>
</feature>
<dbReference type="InterPro" id="IPR008942">
    <property type="entry name" value="ENTH_VHS"/>
</dbReference>
<protein>
    <recommendedName>
        <fullName evidence="18">Sla2 Src like adaptor 2</fullName>
    </recommendedName>
</protein>
<dbReference type="EMBL" id="NKHU02000077">
    <property type="protein sequence ID" value="RHZ57622.1"/>
    <property type="molecule type" value="Genomic_DNA"/>
</dbReference>
<dbReference type="GO" id="GO:0006897">
    <property type="term" value="P:endocytosis"/>
    <property type="evidence" value="ECO:0007669"/>
    <property type="project" value="InterPro"/>
</dbReference>
<name>A0A397H3I8_ASPTH</name>
<dbReference type="SMART" id="SM00273">
    <property type="entry name" value="ENTH"/>
    <property type="match status" value="1"/>
</dbReference>
<dbReference type="InterPro" id="IPR011417">
    <property type="entry name" value="ANTH_dom"/>
</dbReference>
<feature type="coiled-coil region" evidence="11">
    <location>
        <begin position="1260"/>
        <end position="1573"/>
    </location>
</feature>
<dbReference type="Pfam" id="PF01608">
    <property type="entry name" value="I_LWEQ"/>
    <property type="match status" value="1"/>
</dbReference>
<evidence type="ECO:0008006" key="18">
    <source>
        <dbReference type="Google" id="ProtNLM"/>
    </source>
</evidence>
<dbReference type="GeneID" id="38128641"/>
<keyword evidence="5" id="KW-0963">Cytoplasm</keyword>
<feature type="domain" description="SMP-LTD" evidence="15">
    <location>
        <begin position="276"/>
        <end position="469"/>
    </location>
</feature>
<evidence type="ECO:0000259" key="15">
    <source>
        <dbReference type="PROSITE" id="PS51847"/>
    </source>
</evidence>
<dbReference type="GO" id="GO:0035615">
    <property type="term" value="F:clathrin adaptor activity"/>
    <property type="evidence" value="ECO:0007669"/>
    <property type="project" value="TreeGrafter"/>
</dbReference>
<evidence type="ECO:0000256" key="11">
    <source>
        <dbReference type="SAM" id="Coils"/>
    </source>
</evidence>
<dbReference type="InterPro" id="IPR035964">
    <property type="entry name" value="I/LWEQ_dom_sf"/>
</dbReference>
<dbReference type="InterPro" id="IPR013809">
    <property type="entry name" value="ENTH"/>
</dbReference>
<dbReference type="GO" id="GO:0032051">
    <property type="term" value="F:clathrin light chain binding"/>
    <property type="evidence" value="ECO:0007669"/>
    <property type="project" value="TreeGrafter"/>
</dbReference>
<feature type="region of interest" description="Disordered" evidence="12">
    <location>
        <begin position="38"/>
        <end position="61"/>
    </location>
</feature>
<feature type="domain" description="ENTH" evidence="13">
    <location>
        <begin position="962"/>
        <end position="1091"/>
    </location>
</feature>
<dbReference type="InterPro" id="IPR002558">
    <property type="entry name" value="ILWEQ_dom"/>
</dbReference>
<keyword evidence="10" id="KW-0812">Transmembrane</keyword>
<feature type="compositionally biased region" description="Low complexity" evidence="12">
    <location>
        <begin position="671"/>
        <end position="684"/>
    </location>
</feature>
<evidence type="ECO:0000256" key="10">
    <source>
        <dbReference type="PROSITE-ProRule" id="PRU00243"/>
    </source>
</evidence>
<dbReference type="SUPFAM" id="SSF48464">
    <property type="entry name" value="ENTH/VHS domain"/>
    <property type="match status" value="1"/>
</dbReference>
<comment type="similarity">
    <text evidence="3">Belongs to the SLA2 family.</text>
</comment>
<dbReference type="InterPro" id="IPR030224">
    <property type="entry name" value="Sla2_fam"/>
</dbReference>
<dbReference type="Gene3D" id="1.25.40.90">
    <property type="match status" value="1"/>
</dbReference>
<reference evidence="16" key="1">
    <citation type="submission" date="2018-08" db="EMBL/GenBank/DDBJ databases">
        <title>Draft genome sequence of azole-resistant Aspergillus thermomutatus (Neosartorya pseudofischeri) strain HMR AF 39, isolated from a human nasal aspirate.</title>
        <authorList>
            <person name="Parent-Michaud M."/>
            <person name="Dufresne P.J."/>
            <person name="Fournier E."/>
            <person name="Martineau C."/>
            <person name="Moreira S."/>
            <person name="Perkins V."/>
            <person name="De Repentigny L."/>
            <person name="Dufresne S.F."/>
        </authorList>
    </citation>
    <scope>NUCLEOTIDE SEQUENCE [LARGE SCALE GENOMIC DNA]</scope>
    <source>
        <strain evidence="16">HMR AF 39</strain>
    </source>
</reference>
<dbReference type="STRING" id="41047.A0A397H3I8"/>
<sequence length="2009" mass="224810">MGSFGSFLFAYLIGGLTFIPLVLSLVLLHAYLTLPRASPPSNHPDEPSPDSIQRPTDDQFSLKSGTDELAERFHRTHESDVAAGYFAVCREYVPGGVNGKPPERTTPAGEVIAAESPSVYQTMYRSLFDRKQTPTIEPAKNTGKNGKRARNVFYIVLRHGHLMLYDDANQVEVRYVISLAHHDVSIHGGEGEIVEGELWLKRNAICLSRRLDSLGDLGGPTPPFFLFSDNLSEKEDFYFAMLQNQTRMGDFPNCPPKHQQFDVKHIVTLVQRLHSSEEQLQTRWINAVLGRLFLALYKTPEMEEFIRQKITKKISRVNKPNFISKICLQRIDMGEGAPFITNPRLKDLTVDGNCCVETDIQYTGNFRLEISATVRIDLGPRFKAREVDIVLAVVLKKLEGHMLIRFKPPPSNRVWVSFETMPNMLMDIEPIVSSKQITYGIILRTIESRIREVVAESVVQPYWDDIPFLDTASQPYRGGIWQREIPGQGSKAEIPDESISQPQTPTLKESIEALKAKDDRTMSMPVLSETTSGSLKSRKSSKSVTTDSETSISSAVDKASGPSLPRAIRSQTFSNVADPVVTADNIKIEKVTSDFKGEEKSSAASAMIEISSRSPPSSPNKTPNGSPPTISHMSPEKLTPSRGSSFTESIESIGELASRSPARPTSAHLASESSTSLRSGNGSSKTSINNERSRRRSTLETLETMTRSATSSTVPEEKPKISISLGTATAAAKKWSWSVFGKGDSNGQEPSRPAGTPDEPIGRGHPLPPPGTPLPRPDKFGIKSNPIPRRKPVPPPVPERSKDDAKRPVPKPPLPKRKPLTRPEGDESSPDELLVVEAPYDSTPNSPAPDSASDIDIIQPSAIQENTRDLSRSKSNDVVASRPWEDDAEQKSREHDSIAQGMPDITRHGIEILSATDGIVPYYRKCCLSSTLAVTGPPAPAASTIVFCSPDPREIVKSHAFKMSRTEADLAINIRKATSIEETAPKRKHVRSCIVYTWDHKSSAAFWAGMKVQPVLADEVQTFKALITIHKVLQEGHPVVVREAQQHVNWIDSLMRGVGGDGIRGYGPLIREYVFFLESKLAFHRNHPEFNGLFEYEEYISLKTINDPNEGYETITDLMTLQDQIDTFQKLIFSHFQSGTNNECRISALVPLVQESYGIYKFITSMLRAMHTTTGDNEALEPLRGRYDAQHYRLVRFYYECSNLRYLTSLITVPKLPQDPPSLLGEDEERPALPKRPTKEVEKQPSPPPKPVAAEPEPINDFWTNEAKRQQEEFEAEQRRLQQQWEDQQRQQLLAQQQSQRDFEEQQRLQAEQQRLAQEQLLREQYQTQTQGRLAELERENLNARAQYERDQLMLQQYDRRVKDLEEQMAQLTTNLNMQNASKDEQIRALQEQVNTWRSKYEALAKLYSQLRQEHLDLLQTTKSLKLKAASAHEAIERREKLERELKTKNLELADMIRERDRALHDRDRLTGTNKEELEKLKRELRLAIERAENAERSKGTEISTLLSKYNREMADLEEALRNKTRALEEFSSRNMDRQGDHELALREKDEEIEVYKSGMEQALMELEELKLRTIQSQGDVDHALDSQIDTVLQGTVTKINDIIDSVLQTGVQRVDDALYELDSTMQAGNQNASPPYVLSQIEKASASATEFSTAFNNFIADGPNSPHAEIIRTVSIFSGSIADVLSNTKGLTRFANDDKSADQLLNAARKSAQATVRFFRGLQSFRLEGLEALQKTDVVINNNLEVQKDLQSLSKLVDAFAPKSAKISTSGDLGDLVDKELSKAADAIEAAAARLAKLKTKPREGYSTYELRINDVILEAAIAVTNAIAELIKAATASQQEIVREGRGSSSRTAFYKKNNRWTEGLISAAKAVATSTNTLIETADGVISGRNSPEQLIVASNDVAASTAQLVAASRVKATFMSKTQDRLEAASKAVGAACRALVRQVQDIISERNRDEGETVDYAKLSSHEFKVREMEQQVEILQLENSLARARQRLGEMRKISYQED</sequence>
<evidence type="ECO:0000256" key="7">
    <source>
        <dbReference type="ARBA" id="ARBA00023121"/>
    </source>
</evidence>
<keyword evidence="9" id="KW-0009">Actin-binding</keyword>
<evidence type="ECO:0000256" key="1">
    <source>
        <dbReference type="ARBA" id="ARBA00004370"/>
    </source>
</evidence>
<feature type="region of interest" description="Disordered" evidence="12">
    <location>
        <begin position="595"/>
        <end position="721"/>
    </location>
</feature>
<dbReference type="PROSITE" id="PS50942">
    <property type="entry name" value="ENTH"/>
    <property type="match status" value="1"/>
</dbReference>
<feature type="compositionally biased region" description="Basic and acidic residues" evidence="12">
    <location>
        <begin position="866"/>
        <end position="875"/>
    </location>
</feature>
<evidence type="ECO:0000256" key="5">
    <source>
        <dbReference type="ARBA" id="ARBA00022490"/>
    </source>
</evidence>
<evidence type="ECO:0000256" key="2">
    <source>
        <dbReference type="ARBA" id="ARBA00004496"/>
    </source>
</evidence>
<dbReference type="GO" id="GO:0080025">
    <property type="term" value="F:phosphatidylinositol-3,5-bisphosphate binding"/>
    <property type="evidence" value="ECO:0007669"/>
    <property type="project" value="TreeGrafter"/>
</dbReference>
<dbReference type="Proteomes" id="UP000215305">
    <property type="component" value="Unassembled WGS sequence"/>
</dbReference>
<evidence type="ECO:0000313" key="16">
    <source>
        <dbReference type="EMBL" id="RHZ57622.1"/>
    </source>
</evidence>
<comment type="subcellular location">
    <subcellularLocation>
        <location evidence="2">Cytoplasm</location>
    </subcellularLocation>
    <subcellularLocation>
        <location evidence="1">Membrane</location>
    </subcellularLocation>
</comment>
<feature type="domain" description="I/LWEQ" evidence="14">
    <location>
        <begin position="1766"/>
        <end position="2009"/>
    </location>
</feature>
<dbReference type="GO" id="GO:0051015">
    <property type="term" value="F:actin filament binding"/>
    <property type="evidence" value="ECO:0007669"/>
    <property type="project" value="TreeGrafter"/>
</dbReference>
<dbReference type="PROSITE" id="PS50945">
    <property type="entry name" value="I_LWEQ"/>
    <property type="match status" value="1"/>
</dbReference>
<evidence type="ECO:0000313" key="17">
    <source>
        <dbReference type="Proteomes" id="UP000215305"/>
    </source>
</evidence>
<dbReference type="Pfam" id="PF15413">
    <property type="entry name" value="PH_11"/>
    <property type="match status" value="1"/>
</dbReference>
<dbReference type="FunFam" id="1.20.1410.10:FF:000004">
    <property type="entry name" value="Cytoskeleton assembly control protein Sla2"/>
    <property type="match status" value="1"/>
</dbReference>
<dbReference type="CDD" id="cd17007">
    <property type="entry name" value="ANTH_N_Sla2p"/>
    <property type="match status" value="1"/>
</dbReference>
<comment type="caution">
    <text evidence="10">Lacks conserved residue(s) required for the propagation of feature annotation.</text>
</comment>
<dbReference type="GO" id="GO:0006869">
    <property type="term" value="P:lipid transport"/>
    <property type="evidence" value="ECO:0007669"/>
    <property type="project" value="UniProtKB-KW"/>
</dbReference>
<feature type="region of interest" description="Disordered" evidence="12">
    <location>
        <begin position="488"/>
        <end position="507"/>
    </location>
</feature>
<dbReference type="PANTHER" id="PTHR10407">
    <property type="entry name" value="HUNTINGTIN INTERACTING PROTEIN 1"/>
    <property type="match status" value="1"/>
</dbReference>
<keyword evidence="17" id="KW-1185">Reference proteome</keyword>
<dbReference type="Gene3D" id="1.20.1410.10">
    <property type="entry name" value="I/LWEQ domain"/>
    <property type="match status" value="1"/>
</dbReference>
<evidence type="ECO:0000259" key="13">
    <source>
        <dbReference type="PROSITE" id="PS50942"/>
    </source>
</evidence>
<dbReference type="GO" id="GO:0016020">
    <property type="term" value="C:membrane"/>
    <property type="evidence" value="ECO:0007669"/>
    <property type="project" value="UniProtKB-SubCell"/>
</dbReference>
<feature type="compositionally biased region" description="Pro residues" evidence="12">
    <location>
        <begin position="766"/>
        <end position="775"/>
    </location>
</feature>
<keyword evidence="10" id="KW-1133">Transmembrane helix</keyword>
<dbReference type="SMART" id="SM00307">
    <property type="entry name" value="ILWEQ"/>
    <property type="match status" value="1"/>
</dbReference>
<dbReference type="PROSITE" id="PS51847">
    <property type="entry name" value="SMP"/>
    <property type="match status" value="1"/>
</dbReference>
<feature type="region of interest" description="Disordered" evidence="12">
    <location>
        <begin position="862"/>
        <end position="896"/>
    </location>
</feature>
<feature type="compositionally biased region" description="Polar residues" evidence="12">
    <location>
        <begin position="498"/>
        <end position="507"/>
    </location>
</feature>
<dbReference type="PANTHER" id="PTHR10407:SF15">
    <property type="entry name" value="HUNTINGTIN INTERACTING PROTEIN 1"/>
    <property type="match status" value="1"/>
</dbReference>
<dbReference type="OrthoDB" id="10262320at2759"/>